<protein>
    <recommendedName>
        <fullName evidence="2">Serine aminopeptidase S33 domain-containing protein</fullName>
    </recommendedName>
</protein>
<comment type="caution">
    <text evidence="3">The sequence shown here is derived from an EMBL/GenBank/DDBJ whole genome shotgun (WGS) entry which is preliminary data.</text>
</comment>
<dbReference type="AlphaFoldDB" id="A0AAD5XIK5"/>
<dbReference type="InterPro" id="IPR052382">
    <property type="entry name" value="ABHD10_acyl-thioesterase"/>
</dbReference>
<gene>
    <name evidence="3" type="ORF">HK100_011056</name>
</gene>
<keyword evidence="4" id="KW-1185">Reference proteome</keyword>
<evidence type="ECO:0000256" key="1">
    <source>
        <dbReference type="ARBA" id="ARBA00022801"/>
    </source>
</evidence>
<accession>A0AAD5XIK5</accession>
<dbReference type="SUPFAM" id="SSF53474">
    <property type="entry name" value="alpha/beta-Hydrolases"/>
    <property type="match status" value="1"/>
</dbReference>
<dbReference type="PANTHER" id="PTHR16138">
    <property type="entry name" value="MYCOPHENOLIC ACID ACYL-GLUCURONIDE ESTERASE, MITOCHONDRIAL"/>
    <property type="match status" value="1"/>
</dbReference>
<dbReference type="Pfam" id="PF12146">
    <property type="entry name" value="Hydrolase_4"/>
    <property type="match status" value="1"/>
</dbReference>
<evidence type="ECO:0000313" key="4">
    <source>
        <dbReference type="Proteomes" id="UP001211907"/>
    </source>
</evidence>
<dbReference type="EMBL" id="JADGJH010000640">
    <property type="protein sequence ID" value="KAJ3124954.1"/>
    <property type="molecule type" value="Genomic_DNA"/>
</dbReference>
<name>A0AAD5XIK5_9FUNG</name>
<dbReference type="Gene3D" id="3.40.50.1820">
    <property type="entry name" value="alpha/beta hydrolase"/>
    <property type="match status" value="1"/>
</dbReference>
<proteinExistence type="predicted"/>
<sequence>MDGSLLSNQSLMLATGRTVSILRRPALRTAIIHANPEHMLNPNPICLVLVNGFKSTFTESRKTRFFITFCERANIDFATFDHAGHGPNPSVSFGECTLPMWKDDLNALINDPNFVGSENSKVVLVACSMGLHLSLLCAQSNPRKICGIVGVGGACNFHSFVSGFYANSQVSDNVWMRESRYDPAGYPIYRKFIKSISECAINETTFCVDCPVVLVHGMQDEEVPFNDAIKVAQFITTKDVQVLLLKNGDHRLSSEQELAAIESEVQAMISKIGV</sequence>
<evidence type="ECO:0000259" key="2">
    <source>
        <dbReference type="Pfam" id="PF12146"/>
    </source>
</evidence>
<feature type="domain" description="Serine aminopeptidase S33" evidence="2">
    <location>
        <begin position="64"/>
        <end position="159"/>
    </location>
</feature>
<dbReference type="PANTHER" id="PTHR16138:SF7">
    <property type="entry name" value="PALMITOYL-PROTEIN THIOESTERASE ABHD10, MITOCHONDRIAL"/>
    <property type="match status" value="1"/>
</dbReference>
<keyword evidence="1" id="KW-0378">Hydrolase</keyword>
<reference evidence="3" key="1">
    <citation type="submission" date="2020-05" db="EMBL/GenBank/DDBJ databases">
        <title>Phylogenomic resolution of chytrid fungi.</title>
        <authorList>
            <person name="Stajich J.E."/>
            <person name="Amses K."/>
            <person name="Simmons R."/>
            <person name="Seto K."/>
            <person name="Myers J."/>
            <person name="Bonds A."/>
            <person name="Quandt C.A."/>
            <person name="Barry K."/>
            <person name="Liu P."/>
            <person name="Grigoriev I."/>
            <person name="Longcore J.E."/>
            <person name="James T.Y."/>
        </authorList>
    </citation>
    <scope>NUCLEOTIDE SEQUENCE</scope>
    <source>
        <strain evidence="3">JEL0513</strain>
    </source>
</reference>
<organism evidence="3 4">
    <name type="scientific">Physocladia obscura</name>
    <dbReference type="NCBI Taxonomy" id="109957"/>
    <lineage>
        <taxon>Eukaryota</taxon>
        <taxon>Fungi</taxon>
        <taxon>Fungi incertae sedis</taxon>
        <taxon>Chytridiomycota</taxon>
        <taxon>Chytridiomycota incertae sedis</taxon>
        <taxon>Chytridiomycetes</taxon>
        <taxon>Chytridiales</taxon>
        <taxon>Chytriomycetaceae</taxon>
        <taxon>Physocladia</taxon>
    </lineage>
</organism>
<dbReference type="GO" id="GO:0004553">
    <property type="term" value="F:hydrolase activity, hydrolyzing O-glycosyl compounds"/>
    <property type="evidence" value="ECO:0007669"/>
    <property type="project" value="TreeGrafter"/>
</dbReference>
<dbReference type="Proteomes" id="UP001211907">
    <property type="component" value="Unassembled WGS sequence"/>
</dbReference>
<evidence type="ECO:0000313" key="3">
    <source>
        <dbReference type="EMBL" id="KAJ3124954.1"/>
    </source>
</evidence>
<dbReference type="InterPro" id="IPR022742">
    <property type="entry name" value="Hydrolase_4"/>
</dbReference>
<dbReference type="InterPro" id="IPR029058">
    <property type="entry name" value="AB_hydrolase_fold"/>
</dbReference>